<organism evidence="7 8">
    <name type="scientific">Defluviicoccus vanus</name>
    <dbReference type="NCBI Taxonomy" id="111831"/>
    <lineage>
        <taxon>Bacteria</taxon>
        <taxon>Pseudomonadati</taxon>
        <taxon>Pseudomonadota</taxon>
        <taxon>Alphaproteobacteria</taxon>
        <taxon>Rhodospirillales</taxon>
        <taxon>Rhodospirillaceae</taxon>
        <taxon>Defluviicoccus</taxon>
    </lineage>
</organism>
<dbReference type="AlphaFoldDB" id="A0A7H1N3X8"/>
<feature type="active site" description="Proton donor" evidence="5">
    <location>
        <position position="125"/>
    </location>
</feature>
<dbReference type="InterPro" id="IPR017867">
    <property type="entry name" value="Tyr_phospatase_low_mol_wt"/>
</dbReference>
<sequence>MVKILFVCLGNICRSPAAEGIFRALANAAGLADRIEIDSAGTSGWNICRPPDPRAQAAIRRRGIDISGLRARRTCSADFHRFDYLVAMDAANLLALSAACPAATEDRLHLLLDFAPETGCRDVPDPYYGGPEGFETMLNLIEAGAAGLLLAIRTRHFPNDRSDAAAAEV</sequence>
<dbReference type="Gene3D" id="3.40.50.2300">
    <property type="match status" value="1"/>
</dbReference>
<dbReference type="InterPro" id="IPR050438">
    <property type="entry name" value="LMW_PTPase"/>
</dbReference>
<dbReference type="GO" id="GO:0004725">
    <property type="term" value="F:protein tyrosine phosphatase activity"/>
    <property type="evidence" value="ECO:0007669"/>
    <property type="project" value="UniProtKB-EC"/>
</dbReference>
<dbReference type="FunFam" id="3.40.50.2300:FF:000113">
    <property type="entry name" value="Low molecular weight protein-tyrosine-phosphatase"/>
    <property type="match status" value="1"/>
</dbReference>
<comment type="similarity">
    <text evidence="1">Belongs to the low molecular weight phosphotyrosine protein phosphatase family.</text>
</comment>
<dbReference type="EC" id="3.1.3.48" evidence="2"/>
<feature type="active site" evidence="5">
    <location>
        <position position="14"/>
    </location>
</feature>
<evidence type="ECO:0000259" key="6">
    <source>
        <dbReference type="SMART" id="SM00226"/>
    </source>
</evidence>
<keyword evidence="4" id="KW-0904">Protein phosphatase</keyword>
<keyword evidence="3" id="KW-0378">Hydrolase</keyword>
<dbReference type="PRINTS" id="PR00719">
    <property type="entry name" value="LMWPTPASE"/>
</dbReference>
<evidence type="ECO:0000313" key="8">
    <source>
        <dbReference type="Proteomes" id="UP000516369"/>
    </source>
</evidence>
<dbReference type="EMBL" id="CP053923">
    <property type="protein sequence ID" value="QNT70414.1"/>
    <property type="molecule type" value="Genomic_DNA"/>
</dbReference>
<dbReference type="RefSeq" id="WP_190260892.1">
    <property type="nucleotide sequence ID" value="NZ_CP053923.1"/>
</dbReference>
<evidence type="ECO:0000313" key="7">
    <source>
        <dbReference type="EMBL" id="QNT70414.1"/>
    </source>
</evidence>
<dbReference type="Pfam" id="PF01451">
    <property type="entry name" value="LMWPc"/>
    <property type="match status" value="1"/>
</dbReference>
<dbReference type="SMART" id="SM00226">
    <property type="entry name" value="LMWPc"/>
    <property type="match status" value="1"/>
</dbReference>
<feature type="domain" description="Phosphotyrosine protein phosphatase I" evidence="6">
    <location>
        <begin position="2"/>
        <end position="151"/>
    </location>
</feature>
<evidence type="ECO:0000256" key="5">
    <source>
        <dbReference type="PIRSR" id="PIRSR617867-1"/>
    </source>
</evidence>
<feature type="active site" description="Nucleophile" evidence="5">
    <location>
        <position position="8"/>
    </location>
</feature>
<dbReference type="SUPFAM" id="SSF52788">
    <property type="entry name" value="Phosphotyrosine protein phosphatases I"/>
    <property type="match status" value="1"/>
</dbReference>
<dbReference type="CDD" id="cd16343">
    <property type="entry name" value="LMWPTP"/>
    <property type="match status" value="1"/>
</dbReference>
<evidence type="ECO:0000256" key="4">
    <source>
        <dbReference type="ARBA" id="ARBA00022912"/>
    </source>
</evidence>
<evidence type="ECO:0000256" key="2">
    <source>
        <dbReference type="ARBA" id="ARBA00013064"/>
    </source>
</evidence>
<proteinExistence type="inferred from homology"/>
<dbReference type="PANTHER" id="PTHR11717:SF7">
    <property type="entry name" value="LOW MOLECULAR WEIGHT PHOSPHOTYROSINE PROTEIN PHOSPHATASE"/>
    <property type="match status" value="1"/>
</dbReference>
<evidence type="ECO:0000256" key="1">
    <source>
        <dbReference type="ARBA" id="ARBA00011063"/>
    </source>
</evidence>
<dbReference type="PANTHER" id="PTHR11717">
    <property type="entry name" value="LOW MOLECULAR WEIGHT PROTEIN TYROSINE PHOSPHATASE"/>
    <property type="match status" value="1"/>
</dbReference>
<protein>
    <recommendedName>
        <fullName evidence="2">protein-tyrosine-phosphatase</fullName>
        <ecNumber evidence="2">3.1.3.48</ecNumber>
    </recommendedName>
</protein>
<gene>
    <name evidence="7" type="ORF">HQ394_15125</name>
</gene>
<dbReference type="Proteomes" id="UP000516369">
    <property type="component" value="Chromosome"/>
</dbReference>
<dbReference type="KEGG" id="dvn:HQ394_15125"/>
<reference evidence="7 8" key="1">
    <citation type="submission" date="2020-05" db="EMBL/GenBank/DDBJ databases">
        <title>Complete closed genome sequence of Defluviicoccus vanus.</title>
        <authorList>
            <person name="Bessarab I."/>
            <person name="Arumugam K."/>
            <person name="Maszenan A.M."/>
            <person name="Seviour R.J."/>
            <person name="Williams R.B."/>
        </authorList>
    </citation>
    <scope>NUCLEOTIDE SEQUENCE [LARGE SCALE GENOMIC DNA]</scope>
    <source>
        <strain evidence="7 8">Ben 114</strain>
    </source>
</reference>
<accession>A0A7H1N3X8</accession>
<dbReference type="InterPro" id="IPR036196">
    <property type="entry name" value="Ptyr_pPase_sf"/>
</dbReference>
<keyword evidence="8" id="KW-1185">Reference proteome</keyword>
<evidence type="ECO:0000256" key="3">
    <source>
        <dbReference type="ARBA" id="ARBA00022801"/>
    </source>
</evidence>
<dbReference type="InterPro" id="IPR023485">
    <property type="entry name" value="Ptyr_pPase"/>
</dbReference>
<name>A0A7H1N3X8_9PROT</name>